<gene>
    <name evidence="1" type="ORF">B1B_02303</name>
</gene>
<organism evidence="1">
    <name type="scientific">mine drainage metagenome</name>
    <dbReference type="NCBI Taxonomy" id="410659"/>
    <lineage>
        <taxon>unclassified sequences</taxon>
        <taxon>metagenomes</taxon>
        <taxon>ecological metagenomes</taxon>
    </lineage>
</organism>
<comment type="caution">
    <text evidence="1">The sequence shown here is derived from an EMBL/GenBank/DDBJ whole genome shotgun (WGS) entry which is preliminary data.</text>
</comment>
<name>T1CYB2_9ZZZZ</name>
<sequence length="141" mass="16158">MLMRTNYFAIFEKLRREGKRVFTTNDISILTGKPRNYISLILTKNEALKRVERGLYCLDDADIYEIASNLIIPSYVGLFAALRYYDVTTQIPIVVSVIALKKHRAVTFGGSKILFTIFRLNNFFGYRKVGNASISSLEKTF</sequence>
<proteinExistence type="predicted"/>
<reference evidence="1" key="1">
    <citation type="submission" date="2013-08" db="EMBL/GenBank/DDBJ databases">
        <authorList>
            <person name="Mendez C."/>
            <person name="Richter M."/>
            <person name="Ferrer M."/>
            <person name="Sanchez J."/>
        </authorList>
    </citation>
    <scope>NUCLEOTIDE SEQUENCE</scope>
</reference>
<reference evidence="1" key="2">
    <citation type="journal article" date="2014" name="ISME J.">
        <title>Microbial stratification in low pH oxic and suboxic macroscopic growths along an acid mine drainage.</title>
        <authorList>
            <person name="Mendez-Garcia C."/>
            <person name="Mesa V."/>
            <person name="Sprenger R.R."/>
            <person name="Richter M."/>
            <person name="Diez M.S."/>
            <person name="Solano J."/>
            <person name="Bargiela R."/>
            <person name="Golyshina O.V."/>
            <person name="Manteca A."/>
            <person name="Ramos J.L."/>
            <person name="Gallego J.R."/>
            <person name="Llorente I."/>
            <person name="Martins Dos Santos V.A."/>
            <person name="Jensen O.N."/>
            <person name="Pelaez A.I."/>
            <person name="Sanchez J."/>
            <person name="Ferrer M."/>
        </authorList>
    </citation>
    <scope>NUCLEOTIDE SEQUENCE</scope>
</reference>
<dbReference type="EMBL" id="AUZY01001360">
    <property type="protein sequence ID" value="EQD75110.1"/>
    <property type="molecule type" value="Genomic_DNA"/>
</dbReference>
<evidence type="ECO:0000313" key="1">
    <source>
        <dbReference type="EMBL" id="EQD75110.1"/>
    </source>
</evidence>
<protein>
    <submittedName>
        <fullName evidence="1">Transcriptional regulator</fullName>
    </submittedName>
</protein>
<dbReference type="AlphaFoldDB" id="T1CYB2"/>
<accession>T1CYB2</accession>
<feature type="non-terminal residue" evidence="1">
    <location>
        <position position="141"/>
    </location>
</feature>